<protein>
    <submittedName>
        <fullName evidence="1">Uncharacterized protein</fullName>
    </submittedName>
</protein>
<organism evidence="1 2">
    <name type="scientific">Halocatena pleomorpha</name>
    <dbReference type="NCBI Taxonomy" id="1785090"/>
    <lineage>
        <taxon>Archaea</taxon>
        <taxon>Methanobacteriati</taxon>
        <taxon>Methanobacteriota</taxon>
        <taxon>Stenosarchaea group</taxon>
        <taxon>Halobacteria</taxon>
        <taxon>Halobacteriales</taxon>
        <taxon>Natronomonadaceae</taxon>
        <taxon>Halocatena</taxon>
    </lineage>
</organism>
<comment type="caution">
    <text evidence="1">The sequence shown here is derived from an EMBL/GenBank/DDBJ whole genome shotgun (WGS) entry which is preliminary data.</text>
</comment>
<evidence type="ECO:0000313" key="1">
    <source>
        <dbReference type="EMBL" id="RRJ34067.1"/>
    </source>
</evidence>
<dbReference type="EMBL" id="RRCH01000002">
    <property type="protein sequence ID" value="RRJ34067.1"/>
    <property type="molecule type" value="Genomic_DNA"/>
</dbReference>
<dbReference type="Proteomes" id="UP000282322">
    <property type="component" value="Unassembled WGS sequence"/>
</dbReference>
<name>A0A3P3RKJ0_9EURY</name>
<evidence type="ECO:0000313" key="2">
    <source>
        <dbReference type="Proteomes" id="UP000282322"/>
    </source>
</evidence>
<proteinExistence type="predicted"/>
<dbReference type="AlphaFoldDB" id="A0A3P3RKJ0"/>
<gene>
    <name evidence="1" type="ORF">EIK79_00780</name>
</gene>
<reference evidence="1 2" key="1">
    <citation type="submission" date="2018-11" db="EMBL/GenBank/DDBJ databases">
        <title>Taxonoimc description of Halomarina strain SPP-AMP-1.</title>
        <authorList>
            <person name="Pal Y."/>
            <person name="Srinivasana K."/>
            <person name="Verma A."/>
            <person name="Kumar P."/>
        </authorList>
    </citation>
    <scope>NUCLEOTIDE SEQUENCE [LARGE SCALE GENOMIC DNA]</scope>
    <source>
        <strain evidence="1 2">SPP-AMP-1</strain>
    </source>
</reference>
<keyword evidence="2" id="KW-1185">Reference proteome</keyword>
<sequence>MSATAHAVPLPSSIQQPPLNIINNLLQKSVAENCLESRLNPRSRATITTTEAIKRWRIRRRPKRLN</sequence>
<accession>A0A3P3RKJ0</accession>